<proteinExistence type="predicted"/>
<protein>
    <submittedName>
        <fullName evidence="2">Flavoprotein</fullName>
    </submittedName>
</protein>
<reference evidence="3" key="1">
    <citation type="submission" date="2016-11" db="EMBL/GenBank/DDBJ databases">
        <authorList>
            <person name="Varghese N."/>
            <person name="Submissions S."/>
        </authorList>
    </citation>
    <scope>NUCLEOTIDE SEQUENCE [LARGE SCALE GENOMIC DNA]</scope>
    <source>
        <strain evidence="3">DSM 17957</strain>
    </source>
</reference>
<dbReference type="SUPFAM" id="SSF52507">
    <property type="entry name" value="Homo-oligomeric flavin-containing Cys decarboxylases, HFCD"/>
    <property type="match status" value="1"/>
</dbReference>
<gene>
    <name evidence="2" type="ORF">SAMN02745975_01643</name>
</gene>
<dbReference type="RefSeq" id="WP_110940810.1">
    <property type="nucleotide sequence ID" value="NZ_FQZV01000018.1"/>
</dbReference>
<feature type="domain" description="Flavoprotein" evidence="1">
    <location>
        <begin position="24"/>
        <end position="135"/>
    </location>
</feature>
<accession>A0A1M6HU65</accession>
<sequence length="258" mass="28376">MDLNIVLDKIVNEVLIRLQNRPKRALILFTGASIGFPDAIEQLKILIEDGWQFKVLLSNSAEYVLTQALVQKELNIEEIYLESSVTSMKSLYADTDCIIIPTLTFNTAVKISLGIADTLVTNIVAHAIMEDIPILAAKDACDLENPIRRQLGMNKIPNTYLNMAADYLKTLSSYGIKLVDAVSIAHHAKVLNSFTSTTAMPVSISKRIEINKKVISRADIINAAAAGDTLVVMPKAIFTSLAQDAAKDYDIKIVSQER</sequence>
<dbReference type="Gene3D" id="3.40.50.1950">
    <property type="entry name" value="Flavin prenyltransferase-like"/>
    <property type="match status" value="1"/>
</dbReference>
<evidence type="ECO:0000313" key="2">
    <source>
        <dbReference type="EMBL" id="SHJ25745.1"/>
    </source>
</evidence>
<evidence type="ECO:0000259" key="1">
    <source>
        <dbReference type="Pfam" id="PF02441"/>
    </source>
</evidence>
<dbReference type="GO" id="GO:0003824">
    <property type="term" value="F:catalytic activity"/>
    <property type="evidence" value="ECO:0007669"/>
    <property type="project" value="InterPro"/>
</dbReference>
<keyword evidence="3" id="KW-1185">Reference proteome</keyword>
<dbReference type="STRING" id="1121919.SAMN02745975_01643"/>
<dbReference type="EMBL" id="FQZV01000018">
    <property type="protein sequence ID" value="SHJ25745.1"/>
    <property type="molecule type" value="Genomic_DNA"/>
</dbReference>
<organism evidence="2 3">
    <name type="scientific">Geosporobacter subterraneus DSM 17957</name>
    <dbReference type="NCBI Taxonomy" id="1121919"/>
    <lineage>
        <taxon>Bacteria</taxon>
        <taxon>Bacillati</taxon>
        <taxon>Bacillota</taxon>
        <taxon>Clostridia</taxon>
        <taxon>Peptostreptococcales</taxon>
        <taxon>Thermotaleaceae</taxon>
        <taxon>Geosporobacter</taxon>
    </lineage>
</organism>
<name>A0A1M6HU65_9FIRM</name>
<dbReference type="Pfam" id="PF02441">
    <property type="entry name" value="Flavoprotein"/>
    <property type="match status" value="1"/>
</dbReference>
<dbReference type="AlphaFoldDB" id="A0A1M6HU65"/>
<dbReference type="InterPro" id="IPR003382">
    <property type="entry name" value="Flavoprotein"/>
</dbReference>
<dbReference type="Proteomes" id="UP000184536">
    <property type="component" value="Unassembled WGS sequence"/>
</dbReference>
<evidence type="ECO:0000313" key="3">
    <source>
        <dbReference type="Proteomes" id="UP000184536"/>
    </source>
</evidence>
<dbReference type="OrthoDB" id="3732621at2"/>
<dbReference type="InterPro" id="IPR036551">
    <property type="entry name" value="Flavin_trans-like"/>
</dbReference>